<evidence type="ECO:0000256" key="1">
    <source>
        <dbReference type="SAM" id="MobiDB-lite"/>
    </source>
</evidence>
<dbReference type="AlphaFoldDB" id="J9GJT0"/>
<sequence>MQKAQRIGLRARPFRPSGKGRESAEEISCGNRSSFSEAFSAESHSFQGFRGGQRRAIVVITPVTLSPIDTQISASVGRYMSTREPKRIKP</sequence>
<name>J9GJT0_9ZZZZ</name>
<feature type="region of interest" description="Disordered" evidence="1">
    <location>
        <begin position="1"/>
        <end position="29"/>
    </location>
</feature>
<reference evidence="2" key="1">
    <citation type="journal article" date="2012" name="PLoS ONE">
        <title>Gene sets for utilization of primary and secondary nutrition supplies in the distal gut of endangered iberian lynx.</title>
        <authorList>
            <person name="Alcaide M."/>
            <person name="Messina E."/>
            <person name="Richter M."/>
            <person name="Bargiela R."/>
            <person name="Peplies J."/>
            <person name="Huws S.A."/>
            <person name="Newbold C.J."/>
            <person name="Golyshin P.N."/>
            <person name="Simon M.A."/>
            <person name="Lopez G."/>
            <person name="Yakimov M.M."/>
            <person name="Ferrer M."/>
        </authorList>
    </citation>
    <scope>NUCLEOTIDE SEQUENCE</scope>
</reference>
<gene>
    <name evidence="2" type="ORF">EVA_09587</name>
</gene>
<comment type="caution">
    <text evidence="2">The sequence shown here is derived from an EMBL/GenBank/DDBJ whole genome shotgun (WGS) entry which is preliminary data.</text>
</comment>
<proteinExistence type="predicted"/>
<organism evidence="2">
    <name type="scientific">gut metagenome</name>
    <dbReference type="NCBI Taxonomy" id="749906"/>
    <lineage>
        <taxon>unclassified sequences</taxon>
        <taxon>metagenomes</taxon>
        <taxon>organismal metagenomes</taxon>
    </lineage>
</organism>
<protein>
    <submittedName>
        <fullName evidence="2">Uncharacterized protein</fullName>
    </submittedName>
</protein>
<evidence type="ECO:0000313" key="2">
    <source>
        <dbReference type="EMBL" id="EJX02308.1"/>
    </source>
</evidence>
<dbReference type="EMBL" id="AMCI01002597">
    <property type="protein sequence ID" value="EJX02308.1"/>
    <property type="molecule type" value="Genomic_DNA"/>
</dbReference>
<accession>J9GJT0</accession>